<dbReference type="PIRSF" id="PIRSF000865">
    <property type="entry name" value="Lipoprotein_lipase_LIPH"/>
    <property type="match status" value="1"/>
</dbReference>
<reference evidence="20" key="2">
    <citation type="journal article" date="2013" name="Nat. Genet.">
        <title>The genome of the platyfish, Xiphophorus maculatus, provides insights into evolutionary adaptation and several complex traits.</title>
        <authorList>
            <person name="Schartl M."/>
            <person name="Walter R.B."/>
            <person name="Shen Y."/>
            <person name="Garcia T."/>
            <person name="Catchen J."/>
            <person name="Amores A."/>
            <person name="Braasch I."/>
            <person name="Chalopin D."/>
            <person name="Volff J.N."/>
            <person name="Lesch K.P."/>
            <person name="Bisazza A."/>
            <person name="Minx P."/>
            <person name="Hillier L."/>
            <person name="Wilson R.K."/>
            <person name="Fuerstenberg S."/>
            <person name="Boore J."/>
            <person name="Searle S."/>
            <person name="Postlethwait J.H."/>
            <person name="Warren W.C."/>
        </authorList>
    </citation>
    <scope>NUCLEOTIDE SEQUENCE [LARGE SCALE GENOMIC DNA]</scope>
    <source>
        <strain evidence="20">JP 163 A</strain>
    </source>
</reference>
<feature type="chain" id="PRO_5017247776" description="Phospholipase A1 member A" evidence="17">
    <location>
        <begin position="24"/>
        <end position="480"/>
    </location>
</feature>
<evidence type="ECO:0000256" key="11">
    <source>
        <dbReference type="ARBA" id="ARBA00048284"/>
    </source>
</evidence>
<evidence type="ECO:0000256" key="7">
    <source>
        <dbReference type="ARBA" id="ARBA00023098"/>
    </source>
</evidence>
<dbReference type="Ensembl" id="ENSXMAT00000039818.1">
    <property type="protein sequence ID" value="ENSXMAP00000028482.1"/>
    <property type="gene ID" value="ENSXMAG00000014944.2"/>
</dbReference>
<dbReference type="GO" id="GO:0005615">
    <property type="term" value="C:extracellular space"/>
    <property type="evidence" value="ECO:0007669"/>
    <property type="project" value="TreeGrafter"/>
</dbReference>
<evidence type="ECO:0000256" key="14">
    <source>
        <dbReference type="PIRSR" id="PIRSR000865-1"/>
    </source>
</evidence>
<evidence type="ECO:0000256" key="9">
    <source>
        <dbReference type="ARBA" id="ARBA00023180"/>
    </source>
</evidence>
<keyword evidence="8" id="KW-1015">Disulfide bond</keyword>
<evidence type="ECO:0000313" key="20">
    <source>
        <dbReference type="Proteomes" id="UP000002852"/>
    </source>
</evidence>
<reference evidence="20" key="1">
    <citation type="submission" date="2012-01" db="EMBL/GenBank/DDBJ databases">
        <authorList>
            <person name="Walter R."/>
            <person name="Schartl M."/>
            <person name="Warren W."/>
        </authorList>
    </citation>
    <scope>NUCLEOTIDE SEQUENCE [LARGE SCALE GENOMIC DNA]</scope>
    <source>
        <strain evidence="20">JP 163 A</strain>
    </source>
</reference>
<dbReference type="FunCoup" id="A0A3B5QC43">
    <property type="interactions" value="923"/>
</dbReference>
<evidence type="ECO:0000256" key="12">
    <source>
        <dbReference type="ARBA" id="ARBA00048646"/>
    </source>
</evidence>
<dbReference type="InterPro" id="IPR000734">
    <property type="entry name" value="TAG_lipase"/>
</dbReference>
<comment type="catalytic activity">
    <reaction evidence="13">
        <text>1-hexadecanoyl-2-(5Z,8Z,11Z,14Z-eicosatetraenoyl)-sn-glycero-3-phospho-L-serine + H2O = 2-(5Z,8Z,11Z,14Z)-eicosatetraenoyl-sn-glycero-3-phospho-L-serine + hexadecanoate + H(+)</text>
        <dbReference type="Rhea" id="RHEA:41187"/>
        <dbReference type="ChEBI" id="CHEBI:7896"/>
        <dbReference type="ChEBI" id="CHEBI:15377"/>
        <dbReference type="ChEBI" id="CHEBI:15378"/>
        <dbReference type="ChEBI" id="CHEBI:75032"/>
        <dbReference type="ChEBI" id="CHEBI:77830"/>
    </reaction>
    <physiologicalReaction direction="left-to-right" evidence="13">
        <dbReference type="Rhea" id="RHEA:41188"/>
    </physiologicalReaction>
</comment>
<name>A0A3B5QC43_XIPMA</name>
<evidence type="ECO:0000256" key="1">
    <source>
        <dbReference type="ARBA" id="ARBA00004613"/>
    </source>
</evidence>
<dbReference type="GO" id="GO:0016042">
    <property type="term" value="P:lipid catabolic process"/>
    <property type="evidence" value="ECO:0007669"/>
    <property type="project" value="UniProtKB-KW"/>
</dbReference>
<dbReference type="InParanoid" id="A0A3B5QC43"/>
<evidence type="ECO:0000256" key="4">
    <source>
        <dbReference type="ARBA" id="ARBA00022729"/>
    </source>
</evidence>
<dbReference type="GeneTree" id="ENSGT00940000159279"/>
<feature type="active site" description="Charge relay system" evidence="14">
    <location>
        <position position="287"/>
    </location>
</feature>
<accession>A0A3B5QC43</accession>
<reference evidence="19" key="3">
    <citation type="submission" date="2025-08" db="UniProtKB">
        <authorList>
            <consortium name="Ensembl"/>
        </authorList>
    </citation>
    <scope>IDENTIFICATION</scope>
    <source>
        <strain evidence="19">JP 163 A</strain>
    </source>
</reference>
<keyword evidence="5" id="KW-0378">Hydrolase</keyword>
<keyword evidence="9" id="KW-0325">Glycoprotein</keyword>
<feature type="active site" description="Charge relay system" evidence="14">
    <location>
        <position position="210"/>
    </location>
</feature>
<dbReference type="InterPro" id="IPR013818">
    <property type="entry name" value="Lipase"/>
</dbReference>
<evidence type="ECO:0000256" key="10">
    <source>
        <dbReference type="ARBA" id="ARBA00040696"/>
    </source>
</evidence>
<keyword evidence="4 17" id="KW-0732">Signal</keyword>
<dbReference type="InterPro" id="IPR033906">
    <property type="entry name" value="Lipase_N"/>
</dbReference>
<organism evidence="19 20">
    <name type="scientific">Xiphophorus maculatus</name>
    <name type="common">Southern platyfish</name>
    <name type="synonym">Platypoecilus maculatus</name>
    <dbReference type="NCBI Taxonomy" id="8083"/>
    <lineage>
        <taxon>Eukaryota</taxon>
        <taxon>Metazoa</taxon>
        <taxon>Chordata</taxon>
        <taxon>Craniata</taxon>
        <taxon>Vertebrata</taxon>
        <taxon>Euteleostomi</taxon>
        <taxon>Actinopterygii</taxon>
        <taxon>Neopterygii</taxon>
        <taxon>Teleostei</taxon>
        <taxon>Neoteleostei</taxon>
        <taxon>Acanthomorphata</taxon>
        <taxon>Ovalentaria</taxon>
        <taxon>Atherinomorphae</taxon>
        <taxon>Cyprinodontiformes</taxon>
        <taxon>Poeciliidae</taxon>
        <taxon>Poeciliinae</taxon>
        <taxon>Xiphophorus</taxon>
    </lineage>
</organism>
<dbReference type="Gene3D" id="3.40.50.1820">
    <property type="entry name" value="alpha/beta hydrolase"/>
    <property type="match status" value="1"/>
</dbReference>
<evidence type="ECO:0000256" key="5">
    <source>
        <dbReference type="ARBA" id="ARBA00022801"/>
    </source>
</evidence>
<evidence type="ECO:0000313" key="19">
    <source>
        <dbReference type="Ensembl" id="ENSXMAP00000028482.1"/>
    </source>
</evidence>
<reference evidence="19" key="4">
    <citation type="submission" date="2025-09" db="UniProtKB">
        <authorList>
            <consortium name="Ensembl"/>
        </authorList>
    </citation>
    <scope>IDENTIFICATION</scope>
    <source>
        <strain evidence="19">JP 163 A</strain>
    </source>
</reference>
<dbReference type="InterPro" id="IPR029058">
    <property type="entry name" value="AB_hydrolase_fold"/>
</dbReference>
<comment type="catalytic activity">
    <reaction evidence="12">
        <text>1,2-di-(9Z)-octadecenoyl-sn-glycero-3-phospho-L-serine + H2O = 2-(9Z-octadecenoyl)-sn-glycero-3-phospho-L-serine + (9Z)-octadecenoate + H(+)</text>
        <dbReference type="Rhea" id="RHEA:40491"/>
        <dbReference type="ChEBI" id="CHEBI:15377"/>
        <dbReference type="ChEBI" id="CHEBI:15378"/>
        <dbReference type="ChEBI" id="CHEBI:30823"/>
        <dbReference type="ChEBI" id="CHEBI:74905"/>
        <dbReference type="ChEBI" id="CHEBI:77342"/>
    </reaction>
    <physiologicalReaction direction="left-to-right" evidence="12">
        <dbReference type="Rhea" id="RHEA:40492"/>
    </physiologicalReaction>
</comment>
<dbReference type="Pfam" id="PF00151">
    <property type="entry name" value="Lipase"/>
    <property type="match status" value="1"/>
</dbReference>
<evidence type="ECO:0000256" key="16">
    <source>
        <dbReference type="RuleBase" id="RU004262"/>
    </source>
</evidence>
<keyword evidence="6" id="KW-0442">Lipid degradation</keyword>
<evidence type="ECO:0000256" key="13">
    <source>
        <dbReference type="ARBA" id="ARBA00048700"/>
    </source>
</evidence>
<dbReference type="Proteomes" id="UP000002852">
    <property type="component" value="Unassembled WGS sequence"/>
</dbReference>
<comment type="similarity">
    <text evidence="2 16">Belongs to the AB hydrolase superfamily. Lipase family.</text>
</comment>
<sequence>MLWEDKAILFSILLVYSSSQVLASGESQEDGQCAELNNTRWQEYRQQRVEVQYLLLTRKNPDCAQRFDQDSVSKPTSYFNTSRPTKVIIHGFSTQAKRETVYTSSRRLTRSALGRRPSWVTDLAQALLGAQDANVVVVDWIYGASFAYNLVVENYKEVALQISVLVNQLQQRHGCRLESFHLIGVSLGAHVAGFVGTVFEGKIGRITGLDPAGPMFKGADTYDRLDPTDALFVDAIHTDSDHFGISIPVGHVDFFLNGGMDQTGCARSRFASIFLLFPVYGYVICDHMRALHVYMSALNGTCQLMGIPCASYEDFLKGSCVDCGVFKGRCPAIGLQEKSGIAMSPIPEQQKVFLLTTSSAPFCAHHILLTLEVSPLDKSAEVEVTLTNWSHGTEHRFRLKPEATVYRRVLAHPAALCQIDSIRLKNTGARLYRQGDVHVKSVCVSELPLHRHEAPLCVNDIDIRRGVPWSHDFVQVCGTS</sequence>
<dbReference type="ESTHER" id="xipma-a0a3b5r0c8">
    <property type="family name" value="Phospholipase"/>
</dbReference>
<evidence type="ECO:0000256" key="2">
    <source>
        <dbReference type="ARBA" id="ARBA00010701"/>
    </source>
</evidence>
<dbReference type="PANTHER" id="PTHR11610">
    <property type="entry name" value="LIPASE"/>
    <property type="match status" value="1"/>
</dbReference>
<evidence type="ECO:0000256" key="3">
    <source>
        <dbReference type="ARBA" id="ARBA00022525"/>
    </source>
</evidence>
<evidence type="ECO:0000259" key="18">
    <source>
        <dbReference type="Pfam" id="PF00151"/>
    </source>
</evidence>
<keyword evidence="20" id="KW-1185">Reference proteome</keyword>
<feature type="binding site" evidence="15">
    <location>
        <position position="229"/>
    </location>
    <ligand>
        <name>Ca(2+)</name>
        <dbReference type="ChEBI" id="CHEBI:29108"/>
    </ligand>
</feature>
<dbReference type="OMA" id="NCTFWAH"/>
<keyword evidence="15" id="KW-0479">Metal-binding</keyword>
<comment type="subcellular location">
    <subcellularLocation>
        <location evidence="1">Secreted</location>
    </subcellularLocation>
</comment>
<feature type="binding site" evidence="15">
    <location>
        <position position="226"/>
    </location>
    <ligand>
        <name>Ca(2+)</name>
        <dbReference type="ChEBI" id="CHEBI:29108"/>
    </ligand>
</feature>
<proteinExistence type="inferred from homology"/>
<keyword evidence="7" id="KW-0443">Lipid metabolism</keyword>
<comment type="catalytic activity">
    <reaction evidence="11">
        <text>1-(9Z-octadecenoyl)-sn-glycero-3-phospho-L-serine + H2O = sn-glycero-3-phospho-L-serine + (9Z)-octadecenoate + H(+)</text>
        <dbReference type="Rhea" id="RHEA:40499"/>
        <dbReference type="ChEBI" id="CHEBI:15377"/>
        <dbReference type="ChEBI" id="CHEBI:15378"/>
        <dbReference type="ChEBI" id="CHEBI:30823"/>
        <dbReference type="ChEBI" id="CHEBI:64765"/>
        <dbReference type="ChEBI" id="CHEBI:74617"/>
    </reaction>
    <physiologicalReaction direction="left-to-right" evidence="11">
        <dbReference type="Rhea" id="RHEA:40500"/>
    </physiologicalReaction>
</comment>
<dbReference type="GO" id="GO:0008970">
    <property type="term" value="F:phospholipase A1 activity"/>
    <property type="evidence" value="ECO:0007669"/>
    <property type="project" value="TreeGrafter"/>
</dbReference>
<feature type="active site" description="Nucleophile" evidence="14">
    <location>
        <position position="186"/>
    </location>
</feature>
<evidence type="ECO:0000256" key="8">
    <source>
        <dbReference type="ARBA" id="ARBA00023157"/>
    </source>
</evidence>
<feature type="signal peptide" evidence="17">
    <location>
        <begin position="1"/>
        <end position="23"/>
    </location>
</feature>
<evidence type="ECO:0000256" key="15">
    <source>
        <dbReference type="PIRSR" id="PIRSR000865-2"/>
    </source>
</evidence>
<dbReference type="PANTHER" id="PTHR11610:SF111">
    <property type="entry name" value="PHOSPHOLIPASE A1 MEMBER A"/>
    <property type="match status" value="1"/>
</dbReference>
<dbReference type="SUPFAM" id="SSF53474">
    <property type="entry name" value="alpha/beta-Hydrolases"/>
    <property type="match status" value="1"/>
</dbReference>
<dbReference type="STRING" id="8083.ENSXMAP00000028482"/>
<feature type="binding site" evidence="15">
    <location>
        <position position="224"/>
    </location>
    <ligand>
        <name>Ca(2+)</name>
        <dbReference type="ChEBI" id="CHEBI:29108"/>
    </ligand>
</feature>
<dbReference type="InterPro" id="IPR016272">
    <property type="entry name" value="Lipase_LIPH"/>
</dbReference>
<dbReference type="CDD" id="cd00707">
    <property type="entry name" value="Pancreat_lipase_like"/>
    <property type="match status" value="1"/>
</dbReference>
<feature type="domain" description="Lipase" evidence="18">
    <location>
        <begin position="20"/>
        <end position="362"/>
    </location>
</feature>
<dbReference type="AlphaFoldDB" id="A0A3B5QC43"/>
<keyword evidence="15" id="KW-0106">Calcium</keyword>
<keyword evidence="3" id="KW-0964">Secreted</keyword>
<dbReference type="GO" id="GO:0046872">
    <property type="term" value="F:metal ion binding"/>
    <property type="evidence" value="ECO:0007669"/>
    <property type="project" value="UniProtKB-KW"/>
</dbReference>
<evidence type="ECO:0000256" key="6">
    <source>
        <dbReference type="ARBA" id="ARBA00022963"/>
    </source>
</evidence>
<evidence type="ECO:0000256" key="17">
    <source>
        <dbReference type="SAM" id="SignalP"/>
    </source>
</evidence>
<protein>
    <recommendedName>
        <fullName evidence="10">Phospholipase A1 member A</fullName>
    </recommendedName>
</protein>